<dbReference type="AlphaFoldDB" id="A0A0W0C714"/>
<keyword evidence="3" id="KW-1133">Transmembrane helix</keyword>
<evidence type="ECO:0000256" key="2">
    <source>
        <dbReference type="ARBA" id="ARBA00022692"/>
    </source>
</evidence>
<dbReference type="CGD" id="CAL0129265">
    <property type="gene designation" value="CAGL0G01892g"/>
</dbReference>
<dbReference type="PANTHER" id="PTHR23241">
    <property type="entry name" value="LATE EMBRYOGENESIS ABUNDANT PLANTS LEA-RELATED"/>
    <property type="match status" value="1"/>
</dbReference>
<gene>
    <name evidence="6" type="ordered locus">CAGL0G01892g</name>
    <name evidence="7" type="ORF">AO440_001560</name>
</gene>
<keyword evidence="2" id="KW-0812">Transmembrane</keyword>
<dbReference type="OrthoDB" id="1641132at2759"/>
<dbReference type="InterPro" id="IPR053009">
    <property type="entry name" value="Xanthocillin_Biosynth-Assoc"/>
</dbReference>
<evidence type="ECO:0000259" key="5">
    <source>
        <dbReference type="Pfam" id="PF13664"/>
    </source>
</evidence>
<evidence type="ECO:0000256" key="1">
    <source>
        <dbReference type="ARBA" id="ARBA00004370"/>
    </source>
</evidence>
<evidence type="ECO:0000256" key="4">
    <source>
        <dbReference type="ARBA" id="ARBA00023136"/>
    </source>
</evidence>
<name>A0A0W0C714_CANGB</name>
<dbReference type="PANTHER" id="PTHR23241:SF102">
    <property type="entry name" value="LD23009P"/>
    <property type="match status" value="1"/>
</dbReference>
<sequence>MTVKATSHLLFYAFAFGGTSFYSYVASPVAFKVLERDQFSTLQNHMFPMFFKLQSVSPVVLGLTAPFALSSWALSSLAVASLGGLTNLLWLMPWTRRIKEQRWEVKEKYKDDAEKLEELDAPLRKEFGKSHGLSLLFNVTHITGLLAYGIILSRNIARYIPK</sequence>
<dbReference type="VEuPathDB" id="FungiDB:CAGL0G01892g"/>
<evidence type="ECO:0000313" key="7">
    <source>
        <dbReference type="EMBL" id="KTB07528.1"/>
    </source>
</evidence>
<dbReference type="Proteomes" id="UP000054886">
    <property type="component" value="Unassembled WGS sequence"/>
</dbReference>
<dbReference type="VEuPathDB" id="FungiDB:GVI51_G01749"/>
<keyword evidence="4" id="KW-0472">Membrane</keyword>
<accession>A0A0W0C714</accession>
<dbReference type="Pfam" id="PF13664">
    <property type="entry name" value="DUF4149"/>
    <property type="match status" value="1"/>
</dbReference>
<dbReference type="VEuPathDB" id="FungiDB:B1J91_G01892g"/>
<protein>
    <submittedName>
        <fullName evidence="7">Putative mitochondrial outer membrane protein</fullName>
    </submittedName>
</protein>
<feature type="domain" description="TMEM205-like" evidence="5">
    <location>
        <begin position="10"/>
        <end position="103"/>
    </location>
</feature>
<organism evidence="7 8">
    <name type="scientific">Candida glabrata</name>
    <name type="common">Yeast</name>
    <name type="synonym">Torulopsis glabrata</name>
    <dbReference type="NCBI Taxonomy" id="5478"/>
    <lineage>
        <taxon>Eukaryota</taxon>
        <taxon>Fungi</taxon>
        <taxon>Dikarya</taxon>
        <taxon>Ascomycota</taxon>
        <taxon>Saccharomycotina</taxon>
        <taxon>Saccharomycetes</taxon>
        <taxon>Saccharomycetales</taxon>
        <taxon>Saccharomycetaceae</taxon>
        <taxon>Nakaseomyces</taxon>
    </lineage>
</organism>
<dbReference type="EMBL" id="LLZZ01000107">
    <property type="protein sequence ID" value="KTB07528.1"/>
    <property type="molecule type" value="Genomic_DNA"/>
</dbReference>
<proteinExistence type="predicted"/>
<dbReference type="InterPro" id="IPR025423">
    <property type="entry name" value="TMEM205-like"/>
</dbReference>
<comment type="caution">
    <text evidence="7">The sequence shown here is derived from an EMBL/GenBank/DDBJ whole genome shotgun (WGS) entry which is preliminary data.</text>
</comment>
<dbReference type="GO" id="GO:0016020">
    <property type="term" value="C:membrane"/>
    <property type="evidence" value="ECO:0007669"/>
    <property type="project" value="UniProtKB-SubCell"/>
</dbReference>
<evidence type="ECO:0000256" key="3">
    <source>
        <dbReference type="ARBA" id="ARBA00022989"/>
    </source>
</evidence>
<reference evidence="7 8" key="1">
    <citation type="submission" date="2015-10" db="EMBL/GenBank/DDBJ databases">
        <title>Draft genomes sequences of Candida glabrata isolates 1A, 1B, 2A, 2B, 3A and 3B.</title>
        <authorList>
            <person name="Haavelsrud O.E."/>
            <person name="Gaustad P."/>
        </authorList>
    </citation>
    <scope>NUCLEOTIDE SEQUENCE [LARGE SCALE GENOMIC DNA]</scope>
    <source>
        <strain evidence="7">910700640</strain>
    </source>
</reference>
<evidence type="ECO:0000313" key="8">
    <source>
        <dbReference type="Proteomes" id="UP000054886"/>
    </source>
</evidence>
<comment type="subcellular location">
    <subcellularLocation>
        <location evidence="1">Membrane</location>
    </subcellularLocation>
</comment>
<evidence type="ECO:0000313" key="6">
    <source>
        <dbReference type="CGD" id="CAL0129265"/>
    </source>
</evidence>
<dbReference type="VEuPathDB" id="FungiDB:GWK60_G01749"/>